<evidence type="ECO:0000313" key="1">
    <source>
        <dbReference type="EMBL" id="NDK55820.1"/>
    </source>
</evidence>
<gene>
    <name evidence="1" type="ORF">GWO68_07825</name>
</gene>
<proteinExistence type="predicted"/>
<dbReference type="RefSeq" id="WP_235941988.1">
    <property type="nucleotide sequence ID" value="NZ_JAAEAA010000008.1"/>
</dbReference>
<organism evidence="1 2">
    <name type="scientific">Pontibacter fetidus</name>
    <dbReference type="NCBI Taxonomy" id="2700082"/>
    <lineage>
        <taxon>Bacteria</taxon>
        <taxon>Pseudomonadati</taxon>
        <taxon>Bacteroidota</taxon>
        <taxon>Cytophagia</taxon>
        <taxon>Cytophagales</taxon>
        <taxon>Hymenobacteraceae</taxon>
        <taxon>Pontibacter</taxon>
    </lineage>
</organism>
<reference evidence="1 2" key="1">
    <citation type="submission" date="2020-01" db="EMBL/GenBank/DDBJ databases">
        <authorList>
            <person name="Kim M.K."/>
        </authorList>
    </citation>
    <scope>NUCLEOTIDE SEQUENCE [LARGE SCALE GENOMIC DNA]</scope>
    <source>
        <strain evidence="1 2">BT213</strain>
    </source>
</reference>
<keyword evidence="2" id="KW-1185">Reference proteome</keyword>
<dbReference type="AlphaFoldDB" id="A0A6B2H7B1"/>
<comment type="caution">
    <text evidence="1">The sequence shown here is derived from an EMBL/GenBank/DDBJ whole genome shotgun (WGS) entry which is preliminary data.</text>
</comment>
<dbReference type="EMBL" id="JAAEAA010000008">
    <property type="protein sequence ID" value="NDK55820.1"/>
    <property type="molecule type" value="Genomic_DNA"/>
</dbReference>
<evidence type="ECO:0000313" key="2">
    <source>
        <dbReference type="Proteomes" id="UP000478546"/>
    </source>
</evidence>
<sequence length="208" mass="24151">MLVAGLTACTHDEPTPESETALAQLSEEEAARYRLVTETREELDDWFDFYNLDADSVFKLREIWNTDLLTVPATPDWQQVYRKHRKRFTPSPDKQKVLDIYTFNHTLTAAGKHPITTTPDSEAAIVDLETGERVRLMFCGNVCQYHAAWWRNPDEIVVVGLVRGFDHKNLYPAIWHINMYTQTIEQFTATKPADPDKNRNYLKEEVFD</sequence>
<protein>
    <submittedName>
        <fullName evidence="1">Uncharacterized protein</fullName>
    </submittedName>
</protein>
<accession>A0A6B2H7B1</accession>
<name>A0A6B2H7B1_9BACT</name>
<dbReference type="Proteomes" id="UP000478546">
    <property type="component" value="Unassembled WGS sequence"/>
</dbReference>